<keyword evidence="2" id="KW-1185">Reference proteome</keyword>
<evidence type="ECO:0000313" key="1">
    <source>
        <dbReference type="EMBL" id="PSS09067.1"/>
    </source>
</evidence>
<dbReference type="AlphaFoldDB" id="A0A2T3ARS7"/>
<name>A0A2T3ARS7_AMORE</name>
<sequence>MQGTSKYYKVLQSTMMSSLTNPPLCTGSVDRCSFHFTAIGTSPTPCLCLLASSTRFDSTSTHRRYADIHDHLVGSANVLLDGPIGHQAQLPATDLFPPSGLNTPNNHYCVRLLSVNQVQLPLHATVRHRPKPMHLLLLRTSPPVCHHPCLKSIHCRDPHLHPLHT</sequence>
<dbReference type="EMBL" id="KZ679017">
    <property type="protein sequence ID" value="PSS09067.1"/>
    <property type="molecule type" value="Genomic_DNA"/>
</dbReference>
<dbReference type="GeneID" id="36571908"/>
<evidence type="ECO:0000313" key="2">
    <source>
        <dbReference type="Proteomes" id="UP000241818"/>
    </source>
</evidence>
<gene>
    <name evidence="1" type="ORF">M430DRAFT_182446</name>
</gene>
<protein>
    <submittedName>
        <fullName evidence="1">Uncharacterized protein</fullName>
    </submittedName>
</protein>
<proteinExistence type="predicted"/>
<dbReference type="RefSeq" id="XP_024717365.1">
    <property type="nucleotide sequence ID" value="XM_024863827.1"/>
</dbReference>
<dbReference type="Proteomes" id="UP000241818">
    <property type="component" value="Unassembled WGS sequence"/>
</dbReference>
<reference evidence="1 2" key="1">
    <citation type="journal article" date="2018" name="New Phytol.">
        <title>Comparative genomics and transcriptomics depict ericoid mycorrhizal fungi as versatile saprotrophs and plant mutualists.</title>
        <authorList>
            <person name="Martino E."/>
            <person name="Morin E."/>
            <person name="Grelet G.A."/>
            <person name="Kuo A."/>
            <person name="Kohler A."/>
            <person name="Daghino S."/>
            <person name="Barry K.W."/>
            <person name="Cichocki N."/>
            <person name="Clum A."/>
            <person name="Dockter R.B."/>
            <person name="Hainaut M."/>
            <person name="Kuo R.C."/>
            <person name="LaButti K."/>
            <person name="Lindahl B.D."/>
            <person name="Lindquist E.A."/>
            <person name="Lipzen A."/>
            <person name="Khouja H.R."/>
            <person name="Magnuson J."/>
            <person name="Murat C."/>
            <person name="Ohm R.A."/>
            <person name="Singer S.W."/>
            <person name="Spatafora J.W."/>
            <person name="Wang M."/>
            <person name="Veneault-Fourrey C."/>
            <person name="Henrissat B."/>
            <person name="Grigoriev I.V."/>
            <person name="Martin F.M."/>
            <person name="Perotto S."/>
        </authorList>
    </citation>
    <scope>NUCLEOTIDE SEQUENCE [LARGE SCALE GENOMIC DNA]</scope>
    <source>
        <strain evidence="1 2">ATCC 22711</strain>
    </source>
</reference>
<organism evidence="1 2">
    <name type="scientific">Amorphotheca resinae ATCC 22711</name>
    <dbReference type="NCBI Taxonomy" id="857342"/>
    <lineage>
        <taxon>Eukaryota</taxon>
        <taxon>Fungi</taxon>
        <taxon>Dikarya</taxon>
        <taxon>Ascomycota</taxon>
        <taxon>Pezizomycotina</taxon>
        <taxon>Leotiomycetes</taxon>
        <taxon>Helotiales</taxon>
        <taxon>Amorphothecaceae</taxon>
        <taxon>Amorphotheca</taxon>
    </lineage>
</organism>
<dbReference type="InParanoid" id="A0A2T3ARS7"/>
<accession>A0A2T3ARS7</accession>